<name>A0A8H3QJA3_9GLOM</name>
<evidence type="ECO:0000256" key="1">
    <source>
        <dbReference type="SAM" id="Coils"/>
    </source>
</evidence>
<feature type="compositionally biased region" description="Basic and acidic residues" evidence="2">
    <location>
        <begin position="1"/>
        <end position="16"/>
    </location>
</feature>
<organism evidence="3 4">
    <name type="scientific">Rhizophagus clarus</name>
    <dbReference type="NCBI Taxonomy" id="94130"/>
    <lineage>
        <taxon>Eukaryota</taxon>
        <taxon>Fungi</taxon>
        <taxon>Fungi incertae sedis</taxon>
        <taxon>Mucoromycota</taxon>
        <taxon>Glomeromycotina</taxon>
        <taxon>Glomeromycetes</taxon>
        <taxon>Glomerales</taxon>
        <taxon>Glomeraceae</taxon>
        <taxon>Rhizophagus</taxon>
    </lineage>
</organism>
<dbReference type="Proteomes" id="UP000615446">
    <property type="component" value="Unassembled WGS sequence"/>
</dbReference>
<comment type="caution">
    <text evidence="3">The sequence shown here is derived from an EMBL/GenBank/DDBJ whole genome shotgun (WGS) entry which is preliminary data.</text>
</comment>
<reference evidence="3" key="1">
    <citation type="submission" date="2019-10" db="EMBL/GenBank/DDBJ databases">
        <title>Conservation and host-specific expression of non-tandemly repeated heterogenous ribosome RNA gene in arbuscular mycorrhizal fungi.</title>
        <authorList>
            <person name="Maeda T."/>
            <person name="Kobayashi Y."/>
            <person name="Nakagawa T."/>
            <person name="Ezawa T."/>
            <person name="Yamaguchi K."/>
            <person name="Bino T."/>
            <person name="Nishimoto Y."/>
            <person name="Shigenobu S."/>
            <person name="Kawaguchi M."/>
        </authorList>
    </citation>
    <scope>NUCLEOTIDE SEQUENCE</scope>
    <source>
        <strain evidence="3">HR1</strain>
    </source>
</reference>
<gene>
    <name evidence="3" type="ORF">RCL2_000865700</name>
</gene>
<dbReference type="OrthoDB" id="2439292at2759"/>
<evidence type="ECO:0000256" key="2">
    <source>
        <dbReference type="SAM" id="MobiDB-lite"/>
    </source>
</evidence>
<proteinExistence type="predicted"/>
<accession>A0A8H3QJA3</accession>
<feature type="coiled-coil region" evidence="1">
    <location>
        <begin position="99"/>
        <end position="161"/>
    </location>
</feature>
<feature type="region of interest" description="Disordered" evidence="2">
    <location>
        <begin position="1"/>
        <end position="30"/>
    </location>
</feature>
<evidence type="ECO:0000313" key="3">
    <source>
        <dbReference type="EMBL" id="GES81411.1"/>
    </source>
</evidence>
<dbReference type="EMBL" id="BLAL01000054">
    <property type="protein sequence ID" value="GES81411.1"/>
    <property type="molecule type" value="Genomic_DNA"/>
</dbReference>
<dbReference type="AlphaFoldDB" id="A0A8H3QJA3"/>
<protein>
    <submittedName>
        <fullName evidence="3">Uncharacterized protein</fullName>
    </submittedName>
</protein>
<sequence>MSNVHTLKDIKDREAVGRSLGKQIPPGRRLDSIRESELEKALRGSIKTTSDIASDYKDLQDICLKQKKDLVLVQANANKKISQLNATNTRLRSSEQLSRNERKAEREKYSAEIKSLKSLIKTLEKEATLAQKASFSDKITILSLEAKIIELEGKLEDLKLEQEDSLLHTSFFDSDVVEEVTGTPGKQKDSKLPDWIDDNLKSLVYELGLENKVKEIEKKIAKEDLLEVLQDALLKRNSLLQEANLAEGTQGKGSANACLAKQTQKTFSESEVVGGTRSCLSASGQSEPSSVSGLEKDNSIINPELACPKRDPLILPITAGHKVIQAPANEKSDSLFFQKKYSEL</sequence>
<keyword evidence="1" id="KW-0175">Coiled coil</keyword>
<evidence type="ECO:0000313" key="4">
    <source>
        <dbReference type="Proteomes" id="UP000615446"/>
    </source>
</evidence>